<dbReference type="InterPro" id="IPR006091">
    <property type="entry name" value="Acyl-CoA_Oxase/DH_mid-dom"/>
</dbReference>
<dbReference type="InterPro" id="IPR009100">
    <property type="entry name" value="AcylCoA_DH/oxidase_NM_dom_sf"/>
</dbReference>
<evidence type="ECO:0000259" key="7">
    <source>
        <dbReference type="Pfam" id="PF00441"/>
    </source>
</evidence>
<comment type="cofactor">
    <cofactor evidence="1 6">
        <name>FAD</name>
        <dbReference type="ChEBI" id="CHEBI:57692"/>
    </cofactor>
</comment>
<dbReference type="RefSeq" id="WP_044580533.1">
    <property type="nucleotide sequence ID" value="NZ_BAABDR010000100.1"/>
</dbReference>
<keyword evidence="5 6" id="KW-0560">Oxidoreductase</keyword>
<dbReference type="Gene3D" id="2.40.110.10">
    <property type="entry name" value="Butyryl-CoA Dehydrogenase, subunit A, domain 2"/>
    <property type="match status" value="1"/>
</dbReference>
<evidence type="ECO:0000259" key="9">
    <source>
        <dbReference type="Pfam" id="PF02771"/>
    </source>
</evidence>
<keyword evidence="3 6" id="KW-0285">Flavoprotein</keyword>
<proteinExistence type="inferred from homology"/>
<evidence type="ECO:0000259" key="8">
    <source>
        <dbReference type="Pfam" id="PF02770"/>
    </source>
</evidence>
<evidence type="ECO:0000256" key="2">
    <source>
        <dbReference type="ARBA" id="ARBA00009347"/>
    </source>
</evidence>
<reference evidence="10" key="1">
    <citation type="submission" date="2014-05" db="EMBL/GenBank/DDBJ databases">
        <authorList>
            <person name="Horn Fabian"/>
        </authorList>
    </citation>
    <scope>NUCLEOTIDE SEQUENCE</scope>
</reference>
<dbReference type="Gene3D" id="1.20.140.10">
    <property type="entry name" value="Butyryl-CoA Dehydrogenase, subunit A, domain 3"/>
    <property type="match status" value="1"/>
</dbReference>
<dbReference type="PANTHER" id="PTHR43884:SF12">
    <property type="entry name" value="ISOVALERYL-COA DEHYDROGENASE, MITOCHONDRIAL-RELATED"/>
    <property type="match status" value="1"/>
</dbReference>
<dbReference type="FunFam" id="1.20.140.10:FF:000001">
    <property type="entry name" value="Acyl-CoA dehydrogenase"/>
    <property type="match status" value="1"/>
</dbReference>
<organism evidence="10">
    <name type="scientific">Streptomyces iranensis</name>
    <dbReference type="NCBI Taxonomy" id="576784"/>
    <lineage>
        <taxon>Bacteria</taxon>
        <taxon>Bacillati</taxon>
        <taxon>Actinomycetota</taxon>
        <taxon>Actinomycetes</taxon>
        <taxon>Kitasatosporales</taxon>
        <taxon>Streptomycetaceae</taxon>
        <taxon>Streptomyces</taxon>
        <taxon>Streptomyces violaceusniger group</taxon>
    </lineage>
</organism>
<dbReference type="PROSITE" id="PS00072">
    <property type="entry name" value="ACYL_COA_DH_1"/>
    <property type="match status" value="1"/>
</dbReference>
<dbReference type="PROSITE" id="PS00073">
    <property type="entry name" value="ACYL_COA_DH_2"/>
    <property type="match status" value="1"/>
</dbReference>
<reference evidence="11 12" key="2">
    <citation type="submission" date="2021-03" db="EMBL/GenBank/DDBJ databases">
        <title>Genomic Encyclopedia of Type Strains, Phase IV (KMG-IV): sequencing the most valuable type-strain genomes for metagenomic binning, comparative biology and taxonomic classification.</title>
        <authorList>
            <person name="Goeker M."/>
        </authorList>
    </citation>
    <scope>NUCLEOTIDE SEQUENCE [LARGE SCALE GENOMIC DNA]</scope>
    <source>
        <strain evidence="11 12">DSM 41954</strain>
    </source>
</reference>
<dbReference type="GO" id="GO:0004466">
    <property type="term" value="F:long-chain fatty acyl-CoA dehydrogenase activity"/>
    <property type="evidence" value="ECO:0007669"/>
    <property type="project" value="UniProtKB-EC"/>
</dbReference>
<dbReference type="Pfam" id="PF00441">
    <property type="entry name" value="Acyl-CoA_dh_1"/>
    <property type="match status" value="1"/>
</dbReference>
<dbReference type="InterPro" id="IPR009075">
    <property type="entry name" value="AcylCo_DH/oxidase_C"/>
</dbReference>
<feature type="domain" description="Acyl-CoA dehydrogenase/oxidase N-terminal" evidence="9">
    <location>
        <begin position="8"/>
        <end position="121"/>
    </location>
</feature>
<gene>
    <name evidence="11" type="ORF">J2Z30_004518</name>
    <name evidence="10" type="ORF">SIRAN9894</name>
</gene>
<dbReference type="Gene3D" id="1.10.540.10">
    <property type="entry name" value="Acyl-CoA dehydrogenase/oxidase, N-terminal domain"/>
    <property type="match status" value="1"/>
</dbReference>
<sequence>MQRKLYEQDHEDFRATVREYVEREVLPHRERWDADRMVGGSAWLAAGRQGILGLAVPEEYGGGGVADVRYRSVVIEELARVGAAAVNLGFGLQDDIFLPYLLSLATSEQKARWLPGVARGELIGAIAMTEPGAGSDLQGIRTTAVRDGQEWILNGTKTFITNGIAAGLVIVVARTDPSASSHGLSLLMVEHGMPGFERGRKLDKIGLVAQDTAELAFEDVRVPAGNLLGEEGGGFAHLMANLPGERLSIALQALYPARAVLDWTLEYTKERMAFGKPLAAFQNTQFRLADMATELDVVQAYVDNCLRGLNAGELTAVDAAKAKLATTELQQRVVDRCLQLFGGYGYMSEYPVSRAFLDARVQTIYGGTSEIMRTIIGRDVTGMRS</sequence>
<dbReference type="AlphaFoldDB" id="A0A061A517"/>
<dbReference type="Pfam" id="PF02771">
    <property type="entry name" value="Acyl-CoA_dh_N"/>
    <property type="match status" value="1"/>
</dbReference>
<dbReference type="InterPro" id="IPR037069">
    <property type="entry name" value="AcylCoA_DH/ox_N_sf"/>
</dbReference>
<evidence type="ECO:0000256" key="4">
    <source>
        <dbReference type="ARBA" id="ARBA00022827"/>
    </source>
</evidence>
<keyword evidence="12" id="KW-1185">Reference proteome</keyword>
<evidence type="ECO:0000313" key="11">
    <source>
        <dbReference type="EMBL" id="MBP2063497.1"/>
    </source>
</evidence>
<feature type="domain" description="Acyl-CoA oxidase/dehydrogenase middle" evidence="8">
    <location>
        <begin position="125"/>
        <end position="220"/>
    </location>
</feature>
<evidence type="ECO:0000256" key="1">
    <source>
        <dbReference type="ARBA" id="ARBA00001974"/>
    </source>
</evidence>
<dbReference type="HOGENOM" id="CLU_018204_0_2_11"/>
<dbReference type="InterPro" id="IPR013786">
    <property type="entry name" value="AcylCoA_DH/ox_N"/>
</dbReference>
<evidence type="ECO:0000313" key="10">
    <source>
        <dbReference type="EMBL" id="CDR17930.1"/>
    </source>
</evidence>
<accession>A0A061A517</accession>
<dbReference type="EMBL" id="JAGGLR010000012">
    <property type="protein sequence ID" value="MBP2063497.1"/>
    <property type="molecule type" value="Genomic_DNA"/>
</dbReference>
<dbReference type="GO" id="GO:0050660">
    <property type="term" value="F:flavin adenine dinucleotide binding"/>
    <property type="evidence" value="ECO:0007669"/>
    <property type="project" value="InterPro"/>
</dbReference>
<dbReference type="EC" id="1.3.8.8" evidence="11"/>
<dbReference type="FunFam" id="2.40.110.10:FF:000002">
    <property type="entry name" value="Acyl-CoA dehydrogenase fadE12"/>
    <property type="match status" value="1"/>
</dbReference>
<dbReference type="PANTHER" id="PTHR43884">
    <property type="entry name" value="ACYL-COA DEHYDROGENASE"/>
    <property type="match status" value="1"/>
</dbReference>
<dbReference type="InterPro" id="IPR046373">
    <property type="entry name" value="Acyl-CoA_Oxase/DH_mid-dom_sf"/>
</dbReference>
<dbReference type="Proteomes" id="UP000756710">
    <property type="component" value="Unassembled WGS sequence"/>
</dbReference>
<protein>
    <submittedName>
        <fullName evidence="10 11">Acyl-CoA dehydrogenase</fullName>
        <ecNumber evidence="11">1.3.8.8</ecNumber>
    </submittedName>
</protein>
<dbReference type="InterPro" id="IPR006089">
    <property type="entry name" value="Acyl-CoA_DH_CS"/>
</dbReference>
<keyword evidence="4 6" id="KW-0274">FAD</keyword>
<evidence type="ECO:0000256" key="5">
    <source>
        <dbReference type="ARBA" id="ARBA00023002"/>
    </source>
</evidence>
<dbReference type="EMBL" id="LK022848">
    <property type="protein sequence ID" value="CDR17930.1"/>
    <property type="molecule type" value="Genomic_DNA"/>
</dbReference>
<dbReference type="SUPFAM" id="SSF56645">
    <property type="entry name" value="Acyl-CoA dehydrogenase NM domain-like"/>
    <property type="match status" value="1"/>
</dbReference>
<dbReference type="Pfam" id="PF02770">
    <property type="entry name" value="Acyl-CoA_dh_M"/>
    <property type="match status" value="1"/>
</dbReference>
<dbReference type="SUPFAM" id="SSF47203">
    <property type="entry name" value="Acyl-CoA dehydrogenase C-terminal domain-like"/>
    <property type="match status" value="1"/>
</dbReference>
<comment type="similarity">
    <text evidence="2 6">Belongs to the acyl-CoA dehydrogenase family.</text>
</comment>
<name>A0A061A517_9ACTN</name>
<evidence type="ECO:0000256" key="6">
    <source>
        <dbReference type="RuleBase" id="RU362125"/>
    </source>
</evidence>
<dbReference type="InterPro" id="IPR036250">
    <property type="entry name" value="AcylCo_DH-like_C"/>
</dbReference>
<feature type="domain" description="Acyl-CoA dehydrogenase/oxidase C-terminal" evidence="7">
    <location>
        <begin position="232"/>
        <end position="380"/>
    </location>
</feature>
<evidence type="ECO:0000313" key="12">
    <source>
        <dbReference type="Proteomes" id="UP000756710"/>
    </source>
</evidence>
<evidence type="ECO:0000256" key="3">
    <source>
        <dbReference type="ARBA" id="ARBA00022630"/>
    </source>
</evidence>